<sequence>MNLFKKKSSNLTNNATKTPNFDKDSEKNSFFVKSVVRTTENAPFKGIVEKHRMLSKSKVKNVQKVSRSRPKKIPANIFIINSFSENIDDPPYSNKEHSTTLSHHSHVVPQSITLEDIHFKDTSSYHSIDSMDFSNDSAFFSGISETIHKHNSESGLRSKQFTMPRSLAYESTTIDNFQVIEELPPSFKRNMLKLNKDLTKKKKASDQPLSKKKRFLSESERYFDLALHFHDSNELKMAAAYYKKSADLKHPPGNLFYGLCLRHGWGVKESKAQSLIYIQNSVELLLNLDSSELNKFEFARVKNNLPMAIYELGQSFFQGWGVPKNTKVGLGYFNISAELGYPEAIIDLAICYENGIALKRNMKQAAYYYRLAHSKGISFFGNSWIFKDKYLKPPIS</sequence>
<dbReference type="GO" id="GO:0032153">
    <property type="term" value="C:cell division site"/>
    <property type="evidence" value="ECO:0007669"/>
    <property type="project" value="TreeGrafter"/>
</dbReference>
<organism evidence="2 3">
    <name type="scientific">Smittium culicis</name>
    <dbReference type="NCBI Taxonomy" id="133412"/>
    <lineage>
        <taxon>Eukaryota</taxon>
        <taxon>Fungi</taxon>
        <taxon>Fungi incertae sedis</taxon>
        <taxon>Zoopagomycota</taxon>
        <taxon>Kickxellomycotina</taxon>
        <taxon>Harpellomycetes</taxon>
        <taxon>Harpellales</taxon>
        <taxon>Legeriomycetaceae</taxon>
        <taxon>Smittium</taxon>
    </lineage>
</organism>
<dbReference type="Gene3D" id="1.25.40.10">
    <property type="entry name" value="Tetratricopeptide repeat domain"/>
    <property type="match status" value="1"/>
</dbReference>
<dbReference type="OrthoDB" id="2148946at2759"/>
<evidence type="ECO:0000313" key="3">
    <source>
        <dbReference type="Proteomes" id="UP000187429"/>
    </source>
</evidence>
<dbReference type="EMBL" id="LSSM01000069">
    <property type="protein sequence ID" value="OMJ30160.1"/>
    <property type="molecule type" value="Genomic_DNA"/>
</dbReference>
<dbReference type="PANTHER" id="PTHR43628">
    <property type="entry name" value="ACTIVATOR OF C KINASE PROTEIN 1-RELATED"/>
    <property type="match status" value="1"/>
</dbReference>
<dbReference type="PANTHER" id="PTHR43628:SF1">
    <property type="entry name" value="CHITIN SYNTHASE REGULATORY FACTOR 2-RELATED"/>
    <property type="match status" value="1"/>
</dbReference>
<name>A0A1R1YTG9_9FUNG</name>
<feature type="region of interest" description="Disordered" evidence="1">
    <location>
        <begin position="1"/>
        <end position="23"/>
    </location>
</feature>
<dbReference type="InterPro" id="IPR052945">
    <property type="entry name" value="Mitotic_Regulator"/>
</dbReference>
<keyword evidence="3" id="KW-1185">Reference proteome</keyword>
<proteinExistence type="predicted"/>
<evidence type="ECO:0000256" key="1">
    <source>
        <dbReference type="SAM" id="MobiDB-lite"/>
    </source>
</evidence>
<evidence type="ECO:0000313" key="2">
    <source>
        <dbReference type="EMBL" id="OMJ30160.1"/>
    </source>
</evidence>
<accession>A0A1R1YTG9</accession>
<dbReference type="InterPro" id="IPR011990">
    <property type="entry name" value="TPR-like_helical_dom_sf"/>
</dbReference>
<dbReference type="InterPro" id="IPR006597">
    <property type="entry name" value="Sel1-like"/>
</dbReference>
<gene>
    <name evidence="2" type="ORF">AYI69_g305</name>
</gene>
<reference evidence="3" key="1">
    <citation type="submission" date="2017-01" db="EMBL/GenBank/DDBJ databases">
        <authorList>
            <person name="Wang Y."/>
            <person name="White M."/>
            <person name="Kvist S."/>
            <person name="Moncalvo J.-M."/>
        </authorList>
    </citation>
    <scope>NUCLEOTIDE SEQUENCE [LARGE SCALE GENOMIC DNA]</scope>
    <source>
        <strain evidence="3">ID-206-W2</strain>
    </source>
</reference>
<protein>
    <submittedName>
        <fullName evidence="2">Protein DSF2</fullName>
    </submittedName>
</protein>
<dbReference type="Pfam" id="PF08238">
    <property type="entry name" value="Sel1"/>
    <property type="match status" value="4"/>
</dbReference>
<dbReference type="SUPFAM" id="SSF81901">
    <property type="entry name" value="HCP-like"/>
    <property type="match status" value="1"/>
</dbReference>
<dbReference type="Proteomes" id="UP000187429">
    <property type="component" value="Unassembled WGS sequence"/>
</dbReference>
<dbReference type="SMART" id="SM00671">
    <property type="entry name" value="SEL1"/>
    <property type="match status" value="4"/>
</dbReference>
<comment type="caution">
    <text evidence="2">The sequence shown here is derived from an EMBL/GenBank/DDBJ whole genome shotgun (WGS) entry which is preliminary data.</text>
</comment>
<feature type="compositionally biased region" description="Polar residues" evidence="1">
    <location>
        <begin position="9"/>
        <end position="19"/>
    </location>
</feature>
<dbReference type="GO" id="GO:0010972">
    <property type="term" value="P:negative regulation of G2/M transition of mitotic cell cycle"/>
    <property type="evidence" value="ECO:0007669"/>
    <property type="project" value="TreeGrafter"/>
</dbReference>
<dbReference type="AlphaFoldDB" id="A0A1R1YTG9"/>